<dbReference type="AlphaFoldDB" id="A0A0U3C112"/>
<dbReference type="GO" id="GO:0003677">
    <property type="term" value="F:DNA binding"/>
    <property type="evidence" value="ECO:0007669"/>
    <property type="project" value="InterPro"/>
</dbReference>
<accession>A0A0U3C112</accession>
<evidence type="ECO:0000259" key="2">
    <source>
        <dbReference type="Pfam" id="PF14104"/>
    </source>
</evidence>
<evidence type="ECO:0000259" key="1">
    <source>
        <dbReference type="Pfam" id="PF01609"/>
    </source>
</evidence>
<dbReference type="PANTHER" id="PTHR34614">
    <property type="match status" value="1"/>
</dbReference>
<reference evidence="3" key="1">
    <citation type="journal article" date="2015" name="Proc. Natl. Acad. Sci. U.S.A.">
        <title>Antifungal activity improved by coproduction of cyclodextrins and anabaenolysins in Cyanobacteria.</title>
        <authorList>
            <person name="Shishido T.K."/>
            <person name="Jokela J."/>
            <person name="Kolehmainen C.T."/>
            <person name="Fewer D.P."/>
            <person name="Wahlsten M."/>
            <person name="Wang H."/>
            <person name="Rouhiainen L."/>
            <person name="Rizzi E."/>
            <person name="De Bellis G."/>
            <person name="Permi P."/>
            <person name="Sivonen K."/>
        </authorList>
    </citation>
    <scope>NUCLEOTIDE SEQUENCE</scope>
    <source>
        <strain evidence="3">XSPORK2A</strain>
    </source>
</reference>
<dbReference type="Pfam" id="PF14104">
    <property type="entry name" value="DUF4277"/>
    <property type="match status" value="1"/>
</dbReference>
<evidence type="ECO:0000313" key="3">
    <source>
        <dbReference type="EMBL" id="ALT22126.1"/>
    </source>
</evidence>
<dbReference type="EMBL" id="KP761742">
    <property type="protein sequence ID" value="ALT22126.1"/>
    <property type="molecule type" value="Genomic_DNA"/>
</dbReference>
<name>A0A0U3C112_9NOST</name>
<organism evidence="3">
    <name type="scientific">Anabaena sp. XSPORK2A</name>
    <dbReference type="NCBI Taxonomy" id="1771346"/>
    <lineage>
        <taxon>Bacteria</taxon>
        <taxon>Bacillati</taxon>
        <taxon>Cyanobacteriota</taxon>
        <taxon>Cyanophyceae</taxon>
        <taxon>Nostocales</taxon>
        <taxon>Nostocaceae</taxon>
        <taxon>Anabaena</taxon>
    </lineage>
</organism>
<protein>
    <submittedName>
        <fullName evidence="3">Transposase</fullName>
    </submittedName>
</protein>
<dbReference type="GO" id="GO:0006313">
    <property type="term" value="P:DNA transposition"/>
    <property type="evidence" value="ECO:0007669"/>
    <property type="project" value="InterPro"/>
</dbReference>
<dbReference type="InterPro" id="IPR002559">
    <property type="entry name" value="Transposase_11"/>
</dbReference>
<dbReference type="PANTHER" id="PTHR34614:SF2">
    <property type="entry name" value="TRANSPOSASE IS4-LIKE DOMAIN-CONTAINING PROTEIN"/>
    <property type="match status" value="1"/>
</dbReference>
<feature type="domain" description="DUF4277" evidence="2">
    <location>
        <begin position="13"/>
        <end position="119"/>
    </location>
</feature>
<feature type="domain" description="Transposase IS4-like" evidence="1">
    <location>
        <begin position="135"/>
        <end position="481"/>
    </location>
</feature>
<proteinExistence type="predicted"/>
<dbReference type="InterPro" id="IPR025457">
    <property type="entry name" value="DUF4277"/>
</dbReference>
<dbReference type="GO" id="GO:0004803">
    <property type="term" value="F:transposase activity"/>
    <property type="evidence" value="ECO:0007669"/>
    <property type="project" value="InterPro"/>
</dbReference>
<dbReference type="Pfam" id="PF01609">
    <property type="entry name" value="DDE_Tnp_1"/>
    <property type="match status" value="1"/>
</dbReference>
<sequence>MGKTMKESQVGMKILNIDHLGIVAGIIDEMELVEEVNKIVGIKIKETLTPGQVIKAMILNGLGFLSAPLYLFGEFFVGKSTEHLIGEGVLASHLNDDKLGRELDKYHQVGTTKIFTAVAIKAAHKFQVEMDSIHLDGTSMSVEGEYKKEIEEIEETKQETGENKIEIEPEMKAIEIVHGYSRDKRPDLKQFIIDMIVTGDGDIPLYLKVDSGNVDDKSVFVERLKEFKKQWTFEGISVADSALYTAENLAAMGELKWITRVPLSIKEAKNKIVDIKESEWKDSQISGYKIAAKESEYADIKQRWIIVESELRKKSSIQQVEKQVKKQESKVKALLNKLSRQEFACQADAKIAIEKLSKSWKYHQIKEIEYLEKPEYKTAGRPSKLTEPSQIKYQVKGQIETRKEVIEAEKIKAGRFILATNILDKNELSDEQVLEEYKAQQSNERGFRFLKDPLFFTSSVFVKTPERVESIAMIMGLCLLVYNLAQRKLRQELAKFDDGIRNQVNKITNKPTMRWVFQMFQAVHLVIINGQKQMSNLTEEREKIVRYLGRSCSKYYLII</sequence>
<dbReference type="NCBIfam" id="NF033559">
    <property type="entry name" value="transpos_IS1634"/>
    <property type="match status" value="1"/>
</dbReference>
<dbReference type="InterPro" id="IPR047654">
    <property type="entry name" value="IS1634_transpos"/>
</dbReference>